<evidence type="ECO:0000313" key="10">
    <source>
        <dbReference type="Proteomes" id="UP000664132"/>
    </source>
</evidence>
<dbReference type="PANTHER" id="PTHR33048:SF110">
    <property type="entry name" value="UBID FAMILY DECARBOXYLASE"/>
    <property type="match status" value="1"/>
</dbReference>
<evidence type="ECO:0000313" key="9">
    <source>
        <dbReference type="EMBL" id="KAG4422766.1"/>
    </source>
</evidence>
<comment type="subcellular location">
    <subcellularLocation>
        <location evidence="1">Membrane</location>
        <topology evidence="1">Multi-pass membrane protein</topology>
    </subcellularLocation>
</comment>
<accession>A0A8H8BSQ4</accession>
<feature type="transmembrane region" description="Helical" evidence="7">
    <location>
        <begin position="42"/>
        <end position="62"/>
    </location>
</feature>
<gene>
    <name evidence="9" type="ORF">IFR04_004114</name>
</gene>
<feature type="compositionally biased region" description="Basic and acidic residues" evidence="6">
    <location>
        <begin position="314"/>
        <end position="327"/>
    </location>
</feature>
<keyword evidence="4 7" id="KW-0472">Membrane</keyword>
<keyword evidence="2 7" id="KW-0812">Transmembrane</keyword>
<dbReference type="InterPro" id="IPR049326">
    <property type="entry name" value="Rhodopsin_dom_fungi"/>
</dbReference>
<evidence type="ECO:0000256" key="3">
    <source>
        <dbReference type="ARBA" id="ARBA00022989"/>
    </source>
</evidence>
<feature type="transmembrane region" description="Helical" evidence="7">
    <location>
        <begin position="206"/>
        <end position="228"/>
    </location>
</feature>
<feature type="region of interest" description="Disordered" evidence="6">
    <location>
        <begin position="311"/>
        <end position="350"/>
    </location>
</feature>
<sequence length="458" mass="50437">MALSLLAESWTWYAFACLIVVTRYISRYLQLGSIKNFQPEDYVMIWVFAFYTVLVATMNIVAHLDTNLMLPEDIPLLTPESIQSRIRGSKFVLVVEQSMIMTQWGCKICLLLLYNKLTFGLKQQLAVKIVGAYVIVALIVMEVLYLGVWCRPFNGYWKVPVENVQCSAAIHHLITNAVFNITSDIMMLCIPLPLLIASQLPKANKLILCVLFSLGIFVILCAVLNKYYSFAQPFSPMWTFWYIREASTAVYVANMPMCWSLMRRLFKLRAFNGISSGGNRSRSKSAPIATTYTGVGGSRLGTTSKVQTSVLASRVDKADRDGNENRGKGGNWWESGKGGKSDGTRLGRSESEEYIVGRDANGSGRGNAVPLEIWESRDVTIDRGSVLDAGRSVTTVTSPKGTVKSKSGRGSGGNGLVDMGMRTGMYDGSGKEFETRTTVTAVGSGRKSESGSSRSLRL</sequence>
<feature type="transmembrane region" description="Helical" evidence="7">
    <location>
        <begin position="240"/>
        <end position="262"/>
    </location>
</feature>
<dbReference type="Pfam" id="PF20684">
    <property type="entry name" value="Fung_rhodopsin"/>
    <property type="match status" value="1"/>
</dbReference>
<evidence type="ECO:0000256" key="2">
    <source>
        <dbReference type="ARBA" id="ARBA00022692"/>
    </source>
</evidence>
<evidence type="ECO:0000256" key="1">
    <source>
        <dbReference type="ARBA" id="ARBA00004141"/>
    </source>
</evidence>
<dbReference type="Proteomes" id="UP000664132">
    <property type="component" value="Unassembled WGS sequence"/>
</dbReference>
<dbReference type="GO" id="GO:0016020">
    <property type="term" value="C:membrane"/>
    <property type="evidence" value="ECO:0007669"/>
    <property type="project" value="UniProtKB-SubCell"/>
</dbReference>
<proteinExistence type="inferred from homology"/>
<feature type="transmembrane region" description="Helical" evidence="7">
    <location>
        <begin position="125"/>
        <end position="149"/>
    </location>
</feature>
<evidence type="ECO:0000256" key="4">
    <source>
        <dbReference type="ARBA" id="ARBA00023136"/>
    </source>
</evidence>
<keyword evidence="10" id="KW-1185">Reference proteome</keyword>
<evidence type="ECO:0000256" key="5">
    <source>
        <dbReference type="ARBA" id="ARBA00038359"/>
    </source>
</evidence>
<reference evidence="9" key="1">
    <citation type="submission" date="2021-02" db="EMBL/GenBank/DDBJ databases">
        <title>Genome sequence Cadophora malorum strain M34.</title>
        <authorList>
            <person name="Stefanovic E."/>
            <person name="Vu D."/>
            <person name="Scully C."/>
            <person name="Dijksterhuis J."/>
            <person name="Roader J."/>
            <person name="Houbraken J."/>
        </authorList>
    </citation>
    <scope>NUCLEOTIDE SEQUENCE</scope>
    <source>
        <strain evidence="9">M34</strain>
    </source>
</reference>
<feature type="transmembrane region" description="Helical" evidence="7">
    <location>
        <begin position="12"/>
        <end position="30"/>
    </location>
</feature>
<keyword evidence="3 7" id="KW-1133">Transmembrane helix</keyword>
<comment type="caution">
    <text evidence="9">The sequence shown here is derived from an EMBL/GenBank/DDBJ whole genome shotgun (WGS) entry which is preliminary data.</text>
</comment>
<organism evidence="9 10">
    <name type="scientific">Cadophora malorum</name>
    <dbReference type="NCBI Taxonomy" id="108018"/>
    <lineage>
        <taxon>Eukaryota</taxon>
        <taxon>Fungi</taxon>
        <taxon>Dikarya</taxon>
        <taxon>Ascomycota</taxon>
        <taxon>Pezizomycotina</taxon>
        <taxon>Leotiomycetes</taxon>
        <taxon>Helotiales</taxon>
        <taxon>Ploettnerulaceae</taxon>
        <taxon>Cadophora</taxon>
    </lineage>
</organism>
<protein>
    <recommendedName>
        <fullName evidence="8">Rhodopsin domain-containing protein</fullName>
    </recommendedName>
</protein>
<evidence type="ECO:0000259" key="8">
    <source>
        <dbReference type="Pfam" id="PF20684"/>
    </source>
</evidence>
<dbReference type="AlphaFoldDB" id="A0A8H8BSQ4"/>
<feature type="compositionally biased region" description="Basic and acidic residues" evidence="6">
    <location>
        <begin position="337"/>
        <end position="350"/>
    </location>
</feature>
<evidence type="ECO:0000256" key="6">
    <source>
        <dbReference type="SAM" id="MobiDB-lite"/>
    </source>
</evidence>
<comment type="similarity">
    <text evidence="5">Belongs to the SAT4 family.</text>
</comment>
<dbReference type="EMBL" id="JAFJYH010000044">
    <property type="protein sequence ID" value="KAG4422766.1"/>
    <property type="molecule type" value="Genomic_DNA"/>
</dbReference>
<dbReference type="InterPro" id="IPR052337">
    <property type="entry name" value="SAT4-like"/>
</dbReference>
<evidence type="ECO:0000256" key="7">
    <source>
        <dbReference type="SAM" id="Phobius"/>
    </source>
</evidence>
<dbReference type="OrthoDB" id="3903189at2759"/>
<feature type="domain" description="Rhodopsin" evidence="8">
    <location>
        <begin position="24"/>
        <end position="264"/>
    </location>
</feature>
<feature type="region of interest" description="Disordered" evidence="6">
    <location>
        <begin position="397"/>
        <end position="458"/>
    </location>
</feature>
<dbReference type="PANTHER" id="PTHR33048">
    <property type="entry name" value="PTH11-LIKE INTEGRAL MEMBRANE PROTEIN (AFU_ORTHOLOGUE AFUA_5G11245)"/>
    <property type="match status" value="1"/>
</dbReference>
<name>A0A8H8BSQ4_9HELO</name>